<proteinExistence type="predicted"/>
<feature type="signal peptide" evidence="1">
    <location>
        <begin position="1"/>
        <end position="28"/>
    </location>
</feature>
<gene>
    <name evidence="3" type="ORF">SAMN04488101_11629</name>
</gene>
<dbReference type="PANTHER" id="PTHR43143:SF1">
    <property type="entry name" value="SERINE_THREONINE-PROTEIN PHOSPHATASE CPPED1"/>
    <property type="match status" value="1"/>
</dbReference>
<dbReference type="STRING" id="475255.SAMN04488101_11629"/>
<dbReference type="AlphaFoldDB" id="A0A1W2EU98"/>
<feature type="chain" id="PRO_5012935759" evidence="1">
    <location>
        <begin position="29"/>
        <end position="282"/>
    </location>
</feature>
<dbReference type="Pfam" id="PF00149">
    <property type="entry name" value="Metallophos"/>
    <property type="match status" value="1"/>
</dbReference>
<reference evidence="3 4" key="1">
    <citation type="submission" date="2017-04" db="EMBL/GenBank/DDBJ databases">
        <authorList>
            <person name="Afonso C.L."/>
            <person name="Miller P.J."/>
            <person name="Scott M.A."/>
            <person name="Spackman E."/>
            <person name="Goraichik I."/>
            <person name="Dimitrov K.M."/>
            <person name="Suarez D.L."/>
            <person name="Swayne D.E."/>
        </authorList>
    </citation>
    <scope>NUCLEOTIDE SEQUENCE [LARGE SCALE GENOMIC DNA]</scope>
    <source>
        <strain evidence="3 4">DSM 19625</strain>
    </source>
</reference>
<dbReference type="Gene3D" id="3.60.21.10">
    <property type="match status" value="1"/>
</dbReference>
<evidence type="ECO:0000259" key="2">
    <source>
        <dbReference type="Pfam" id="PF00149"/>
    </source>
</evidence>
<dbReference type="InterPro" id="IPR029052">
    <property type="entry name" value="Metallo-depent_PP-like"/>
</dbReference>
<dbReference type="GO" id="GO:0016787">
    <property type="term" value="F:hydrolase activity"/>
    <property type="evidence" value="ECO:0007669"/>
    <property type="project" value="InterPro"/>
</dbReference>
<protein>
    <submittedName>
        <fullName evidence="3">Calcineurin-like phosphoesterase</fullName>
    </submittedName>
</protein>
<evidence type="ECO:0000313" key="4">
    <source>
        <dbReference type="Proteomes" id="UP000192678"/>
    </source>
</evidence>
<sequence>MNTIKFLRYKSLIIVAVLLLLSFSRSTAQKVAKQPLVFIQMTDTQFGFFENDQKFAKETENFEKAVATANQLRPAFVIITGDLVNLMGDPAQIAEYKRIAAKLDPSIKLYSVPGNHDVANKPTPEILAAYRKEFGADYYTFKKGDLFAIVVNSGLISDASGATEESEKQYKWLESTFKKAKKSGCKSIVVFQHHPFFLENPDEKDQYFNIPTPIRKKYLKLYKENGVSHIFAGHLHRNSFGKDGEMEMVTTGPVGRPLGKDPSGFRIVTVKDGNINHTYQAL</sequence>
<dbReference type="RefSeq" id="WP_084291534.1">
    <property type="nucleotide sequence ID" value="NZ_FWYB01000016.1"/>
</dbReference>
<dbReference type="Proteomes" id="UP000192678">
    <property type="component" value="Unassembled WGS sequence"/>
</dbReference>
<organism evidence="3 4">
    <name type="scientific">Pedobacter nyackensis</name>
    <dbReference type="NCBI Taxonomy" id="475255"/>
    <lineage>
        <taxon>Bacteria</taxon>
        <taxon>Pseudomonadati</taxon>
        <taxon>Bacteroidota</taxon>
        <taxon>Sphingobacteriia</taxon>
        <taxon>Sphingobacteriales</taxon>
        <taxon>Sphingobacteriaceae</taxon>
        <taxon>Pedobacter</taxon>
    </lineage>
</organism>
<accession>A0A1W2EU98</accession>
<dbReference type="InterPro" id="IPR051918">
    <property type="entry name" value="STPP_CPPED1"/>
</dbReference>
<keyword evidence="1" id="KW-0732">Signal</keyword>
<keyword evidence="4" id="KW-1185">Reference proteome</keyword>
<dbReference type="EMBL" id="FWYB01000016">
    <property type="protein sequence ID" value="SMD13231.1"/>
    <property type="molecule type" value="Genomic_DNA"/>
</dbReference>
<dbReference type="PANTHER" id="PTHR43143">
    <property type="entry name" value="METALLOPHOSPHOESTERASE, CALCINEURIN SUPERFAMILY"/>
    <property type="match status" value="1"/>
</dbReference>
<name>A0A1W2EU98_9SPHI</name>
<dbReference type="OrthoDB" id="9816081at2"/>
<dbReference type="SUPFAM" id="SSF56300">
    <property type="entry name" value="Metallo-dependent phosphatases"/>
    <property type="match status" value="1"/>
</dbReference>
<evidence type="ECO:0000256" key="1">
    <source>
        <dbReference type="SAM" id="SignalP"/>
    </source>
</evidence>
<dbReference type="InterPro" id="IPR004843">
    <property type="entry name" value="Calcineurin-like_PHP"/>
</dbReference>
<evidence type="ECO:0000313" key="3">
    <source>
        <dbReference type="EMBL" id="SMD13231.1"/>
    </source>
</evidence>
<feature type="domain" description="Calcineurin-like phosphoesterase" evidence="2">
    <location>
        <begin position="38"/>
        <end position="237"/>
    </location>
</feature>